<comment type="caution">
    <text evidence="2">The sequence shown here is derived from an EMBL/GenBank/DDBJ whole genome shotgun (WGS) entry which is preliminary data.</text>
</comment>
<evidence type="ECO:0000256" key="1">
    <source>
        <dbReference type="SAM" id="MobiDB-lite"/>
    </source>
</evidence>
<protein>
    <submittedName>
        <fullName evidence="2">Uncharacterized protein</fullName>
    </submittedName>
</protein>
<organism evidence="2 3">
    <name type="scientific">Stephania japonica</name>
    <dbReference type="NCBI Taxonomy" id="461633"/>
    <lineage>
        <taxon>Eukaryota</taxon>
        <taxon>Viridiplantae</taxon>
        <taxon>Streptophyta</taxon>
        <taxon>Embryophyta</taxon>
        <taxon>Tracheophyta</taxon>
        <taxon>Spermatophyta</taxon>
        <taxon>Magnoliopsida</taxon>
        <taxon>Ranunculales</taxon>
        <taxon>Menispermaceae</taxon>
        <taxon>Menispermoideae</taxon>
        <taxon>Cissampelideae</taxon>
        <taxon>Stephania</taxon>
    </lineage>
</organism>
<dbReference type="Proteomes" id="UP001417504">
    <property type="component" value="Unassembled WGS sequence"/>
</dbReference>
<name>A0AAP0NRF3_9MAGN</name>
<sequence>MAVTDLKEQPALLPQGYEKLSFVRDIKNEKKQNTTQQRGRTLLLSTRLVWADHDATVRDSTSRPAANVDGGSDAADGAKEPRRHDIGGYSKHGCGGNSDSGVVAVAVPARLWLLVVLAHKEKEGKGR</sequence>
<keyword evidence="3" id="KW-1185">Reference proteome</keyword>
<feature type="compositionally biased region" description="Basic and acidic residues" evidence="1">
    <location>
        <begin position="76"/>
        <end position="86"/>
    </location>
</feature>
<accession>A0AAP0NRF3</accession>
<gene>
    <name evidence="2" type="ORF">Sjap_015505</name>
</gene>
<reference evidence="2 3" key="1">
    <citation type="submission" date="2024-01" db="EMBL/GenBank/DDBJ databases">
        <title>Genome assemblies of Stephania.</title>
        <authorList>
            <person name="Yang L."/>
        </authorList>
    </citation>
    <scope>NUCLEOTIDE SEQUENCE [LARGE SCALE GENOMIC DNA]</scope>
    <source>
        <strain evidence="2">QJT</strain>
        <tissue evidence="2">Leaf</tissue>
    </source>
</reference>
<dbReference type="EMBL" id="JBBNAE010000006">
    <property type="protein sequence ID" value="KAK9116558.1"/>
    <property type="molecule type" value="Genomic_DNA"/>
</dbReference>
<evidence type="ECO:0000313" key="2">
    <source>
        <dbReference type="EMBL" id="KAK9116558.1"/>
    </source>
</evidence>
<proteinExistence type="predicted"/>
<feature type="region of interest" description="Disordered" evidence="1">
    <location>
        <begin position="55"/>
        <end position="97"/>
    </location>
</feature>
<dbReference type="AlphaFoldDB" id="A0AAP0NRF3"/>
<evidence type="ECO:0000313" key="3">
    <source>
        <dbReference type="Proteomes" id="UP001417504"/>
    </source>
</evidence>